<reference evidence="1" key="2">
    <citation type="submission" date="2013-04" db="UniProtKB">
        <authorList>
            <consortium name="EnsemblPlants"/>
        </authorList>
    </citation>
    <scope>IDENTIFICATION</scope>
</reference>
<dbReference type="Proteomes" id="UP000006038">
    <property type="component" value="Chromosome 4"/>
</dbReference>
<dbReference type="HOGENOM" id="CLU_2565180_0_0_1"/>
<evidence type="ECO:0000313" key="1">
    <source>
        <dbReference type="EnsemblPlants" id="OB04G11240.1"/>
    </source>
</evidence>
<proteinExistence type="predicted"/>
<dbReference type="EnsemblPlants" id="OB04G11240.1">
    <property type="protein sequence ID" value="OB04G11240.1"/>
    <property type="gene ID" value="OB04G11240"/>
</dbReference>
<sequence length="82" mass="8948">NLKPSSKKFIPPPCLKPTVITFDSVLPPPFPLLGLRPVNHHCFKPPTNKSTIPPLKPIVSYLFPTKVHSVSLYSSGGLTQTS</sequence>
<organism evidence="1">
    <name type="scientific">Oryza brachyantha</name>
    <name type="common">malo sina</name>
    <dbReference type="NCBI Taxonomy" id="4533"/>
    <lineage>
        <taxon>Eukaryota</taxon>
        <taxon>Viridiplantae</taxon>
        <taxon>Streptophyta</taxon>
        <taxon>Embryophyta</taxon>
        <taxon>Tracheophyta</taxon>
        <taxon>Spermatophyta</taxon>
        <taxon>Magnoliopsida</taxon>
        <taxon>Liliopsida</taxon>
        <taxon>Poales</taxon>
        <taxon>Poaceae</taxon>
        <taxon>BOP clade</taxon>
        <taxon>Oryzoideae</taxon>
        <taxon>Oryzeae</taxon>
        <taxon>Oryzinae</taxon>
        <taxon>Oryza</taxon>
    </lineage>
</organism>
<name>J3LVE9_ORYBR</name>
<reference evidence="1" key="1">
    <citation type="journal article" date="2013" name="Nat. Commun.">
        <title>Whole-genome sequencing of Oryza brachyantha reveals mechanisms underlying Oryza genome evolution.</title>
        <authorList>
            <person name="Chen J."/>
            <person name="Huang Q."/>
            <person name="Gao D."/>
            <person name="Wang J."/>
            <person name="Lang Y."/>
            <person name="Liu T."/>
            <person name="Li B."/>
            <person name="Bai Z."/>
            <person name="Luis Goicoechea J."/>
            <person name="Liang C."/>
            <person name="Chen C."/>
            <person name="Zhang W."/>
            <person name="Sun S."/>
            <person name="Liao Y."/>
            <person name="Zhang X."/>
            <person name="Yang L."/>
            <person name="Song C."/>
            <person name="Wang M."/>
            <person name="Shi J."/>
            <person name="Liu G."/>
            <person name="Liu J."/>
            <person name="Zhou H."/>
            <person name="Zhou W."/>
            <person name="Yu Q."/>
            <person name="An N."/>
            <person name="Chen Y."/>
            <person name="Cai Q."/>
            <person name="Wang B."/>
            <person name="Liu B."/>
            <person name="Min J."/>
            <person name="Huang Y."/>
            <person name="Wu H."/>
            <person name="Li Z."/>
            <person name="Zhang Y."/>
            <person name="Yin Y."/>
            <person name="Song W."/>
            <person name="Jiang J."/>
            <person name="Jackson S.A."/>
            <person name="Wing R.A."/>
            <person name="Wang J."/>
            <person name="Chen M."/>
        </authorList>
    </citation>
    <scope>NUCLEOTIDE SEQUENCE [LARGE SCALE GENOMIC DNA]</scope>
    <source>
        <strain evidence="1">cv. IRGC 101232</strain>
    </source>
</reference>
<dbReference type="AlphaFoldDB" id="J3LVE9"/>
<evidence type="ECO:0000313" key="2">
    <source>
        <dbReference type="Proteomes" id="UP000006038"/>
    </source>
</evidence>
<protein>
    <submittedName>
        <fullName evidence="1">Uncharacterized protein</fullName>
    </submittedName>
</protein>
<accession>J3LVE9</accession>
<keyword evidence="2" id="KW-1185">Reference proteome</keyword>
<dbReference type="Gramene" id="OB04G11240.1">
    <property type="protein sequence ID" value="OB04G11240.1"/>
    <property type="gene ID" value="OB04G11240"/>
</dbReference>